<comment type="similarity">
    <text evidence="2 11">Belongs to the glypican family.</text>
</comment>
<dbReference type="Pfam" id="PF01153">
    <property type="entry name" value="Glypican"/>
    <property type="match status" value="1"/>
</dbReference>
<proteinExistence type="inferred from homology"/>
<evidence type="ECO:0008006" key="15">
    <source>
        <dbReference type="Google" id="ProtNLM"/>
    </source>
</evidence>
<keyword evidence="6 12" id="KW-0654">Proteoglycan</keyword>
<sequence>MRRRNLEPAERATLSRRAICNIIICIEIGPICGGQCCGRGREVKLRSSLRHAAVISSAATTMRTAELLLSTRRSLQDHLTGLSHQSQNKTATLFTQLYRGHALRTVQPLATLYDDIRIVLRSNSDKDVNAESFSTTSPRDIVASAKKFFRDIFPVAHHNVLKLDSKQFTPEYEACLKDAYDAVQPFGDVPQQLGTTLSRSLEAARALLQMLAVGADALATTDRVLSSASDACADRLLRAAGCSRCHGHTAPPCRNYCLNVARGCIGSLLAELDGPWAGYVEGVERLTKVDADVALRELETKVSKAIMYALENRAVSENKIDKKAKVRADTDGMLCYKTILVMTAF</sequence>
<dbReference type="PANTHER" id="PTHR10822:SF29">
    <property type="entry name" value="DIVISION ABNORMALLY DELAYED PROTEIN"/>
    <property type="match status" value="1"/>
</dbReference>
<reference evidence="13 14" key="1">
    <citation type="submission" date="2020-04" db="EMBL/GenBank/DDBJ databases">
        <authorList>
            <person name="Wallbank WR R."/>
            <person name="Pardo Diaz C."/>
            <person name="Kozak K."/>
            <person name="Martin S."/>
            <person name="Jiggins C."/>
            <person name="Moest M."/>
            <person name="Warren A I."/>
            <person name="Byers J.R.P. K."/>
            <person name="Montejo-Kovacevich G."/>
            <person name="Yen C E."/>
        </authorList>
    </citation>
    <scope>NUCLEOTIDE SEQUENCE [LARGE SCALE GENOMIC DNA]</scope>
</reference>
<evidence type="ECO:0000256" key="9">
    <source>
        <dbReference type="ARBA" id="ARBA00023207"/>
    </source>
</evidence>
<comment type="subcellular location">
    <subcellularLocation>
        <location evidence="1 12">Cell membrane</location>
        <topology evidence="1 12">Lipid-anchor</topology>
        <topology evidence="1 12">GPI-anchor</topology>
    </subcellularLocation>
</comment>
<name>A0A8S0YPE7_ARCPL</name>
<keyword evidence="8" id="KW-0325">Glycoprotein</keyword>
<accession>A0A8S0YPE7</accession>
<keyword evidence="9 12" id="KW-0357">Heparan sulfate</keyword>
<evidence type="ECO:0000256" key="1">
    <source>
        <dbReference type="ARBA" id="ARBA00004609"/>
    </source>
</evidence>
<evidence type="ECO:0000256" key="2">
    <source>
        <dbReference type="ARBA" id="ARBA00010260"/>
    </source>
</evidence>
<evidence type="ECO:0000256" key="8">
    <source>
        <dbReference type="ARBA" id="ARBA00023180"/>
    </source>
</evidence>
<dbReference type="GO" id="GO:0098552">
    <property type="term" value="C:side of membrane"/>
    <property type="evidence" value="ECO:0007669"/>
    <property type="project" value="UniProtKB-KW"/>
</dbReference>
<keyword evidence="5" id="KW-0732">Signal</keyword>
<dbReference type="Proteomes" id="UP000494256">
    <property type="component" value="Unassembled WGS sequence"/>
</dbReference>
<dbReference type="GO" id="GO:1905475">
    <property type="term" value="P:regulation of protein localization to membrane"/>
    <property type="evidence" value="ECO:0007669"/>
    <property type="project" value="TreeGrafter"/>
</dbReference>
<protein>
    <recommendedName>
        <fullName evidence="15">Division abnormally delayed protein</fullName>
    </recommendedName>
</protein>
<dbReference type="OrthoDB" id="9977870at2759"/>
<evidence type="ECO:0000313" key="14">
    <source>
        <dbReference type="Proteomes" id="UP000494256"/>
    </source>
</evidence>
<keyword evidence="7 12" id="KW-0472">Membrane</keyword>
<evidence type="ECO:0000256" key="7">
    <source>
        <dbReference type="ARBA" id="ARBA00023136"/>
    </source>
</evidence>
<dbReference type="GO" id="GO:0005576">
    <property type="term" value="C:extracellular region"/>
    <property type="evidence" value="ECO:0007669"/>
    <property type="project" value="TreeGrafter"/>
</dbReference>
<dbReference type="GO" id="GO:0009986">
    <property type="term" value="C:cell surface"/>
    <property type="evidence" value="ECO:0007669"/>
    <property type="project" value="TreeGrafter"/>
</dbReference>
<evidence type="ECO:0000256" key="12">
    <source>
        <dbReference type="RuleBase" id="RU003519"/>
    </source>
</evidence>
<evidence type="ECO:0000256" key="4">
    <source>
        <dbReference type="ARBA" id="ARBA00022622"/>
    </source>
</evidence>
<dbReference type="EMBL" id="CADEBD010000042">
    <property type="protein sequence ID" value="CAB3220975.1"/>
    <property type="molecule type" value="Genomic_DNA"/>
</dbReference>
<evidence type="ECO:0000256" key="3">
    <source>
        <dbReference type="ARBA" id="ARBA00022475"/>
    </source>
</evidence>
<keyword evidence="10 12" id="KW-0449">Lipoprotein</keyword>
<gene>
    <name evidence="13" type="ORF">APLA_LOCUS574</name>
</gene>
<evidence type="ECO:0000256" key="6">
    <source>
        <dbReference type="ARBA" id="ARBA00022974"/>
    </source>
</evidence>
<evidence type="ECO:0000256" key="11">
    <source>
        <dbReference type="RuleBase" id="RU003518"/>
    </source>
</evidence>
<dbReference type="InterPro" id="IPR001863">
    <property type="entry name" value="Glypican"/>
</dbReference>
<evidence type="ECO:0000313" key="13">
    <source>
        <dbReference type="EMBL" id="CAB3220975.1"/>
    </source>
</evidence>
<dbReference type="GO" id="GO:0016477">
    <property type="term" value="P:cell migration"/>
    <property type="evidence" value="ECO:0007669"/>
    <property type="project" value="TreeGrafter"/>
</dbReference>
<organism evidence="13 14">
    <name type="scientific">Arctia plantaginis</name>
    <name type="common">Wood tiger moth</name>
    <name type="synonym">Phalaena plantaginis</name>
    <dbReference type="NCBI Taxonomy" id="874455"/>
    <lineage>
        <taxon>Eukaryota</taxon>
        <taxon>Metazoa</taxon>
        <taxon>Ecdysozoa</taxon>
        <taxon>Arthropoda</taxon>
        <taxon>Hexapoda</taxon>
        <taxon>Insecta</taxon>
        <taxon>Pterygota</taxon>
        <taxon>Neoptera</taxon>
        <taxon>Endopterygota</taxon>
        <taxon>Lepidoptera</taxon>
        <taxon>Glossata</taxon>
        <taxon>Ditrysia</taxon>
        <taxon>Noctuoidea</taxon>
        <taxon>Erebidae</taxon>
        <taxon>Arctiinae</taxon>
        <taxon>Arctia</taxon>
    </lineage>
</organism>
<dbReference type="GO" id="GO:0090263">
    <property type="term" value="P:positive regulation of canonical Wnt signaling pathway"/>
    <property type="evidence" value="ECO:0007669"/>
    <property type="project" value="TreeGrafter"/>
</dbReference>
<evidence type="ECO:0000256" key="10">
    <source>
        <dbReference type="ARBA" id="ARBA00023288"/>
    </source>
</evidence>
<comment type="caution">
    <text evidence="13">The sequence shown here is derived from an EMBL/GenBank/DDBJ whole genome shotgun (WGS) entry which is preliminary data.</text>
</comment>
<keyword evidence="4 12" id="KW-0336">GPI-anchor</keyword>
<evidence type="ECO:0000256" key="5">
    <source>
        <dbReference type="ARBA" id="ARBA00022729"/>
    </source>
</evidence>
<dbReference type="AlphaFoldDB" id="A0A8S0YPE7"/>
<comment type="function">
    <text evidence="12">Cell surface proteoglycan.</text>
</comment>
<dbReference type="GO" id="GO:0005886">
    <property type="term" value="C:plasma membrane"/>
    <property type="evidence" value="ECO:0007669"/>
    <property type="project" value="UniProtKB-SubCell"/>
</dbReference>
<keyword evidence="3" id="KW-1003">Cell membrane</keyword>
<dbReference type="PANTHER" id="PTHR10822">
    <property type="entry name" value="GLYPICAN"/>
    <property type="match status" value="1"/>
</dbReference>